<keyword evidence="3 6" id="KW-0547">Nucleotide-binding</keyword>
<reference evidence="11 12" key="1">
    <citation type="journal article" date="2011" name="Science">
        <title>The Selaginella genome identifies genetic changes associated with the evolution of vascular plants.</title>
        <authorList>
            <person name="Banks J.A."/>
            <person name="Nishiyama T."/>
            <person name="Hasebe M."/>
            <person name="Bowman J.L."/>
            <person name="Gribskov M."/>
            <person name="dePamphilis C."/>
            <person name="Albert V.A."/>
            <person name="Aono N."/>
            <person name="Aoyama T."/>
            <person name="Ambrose B.A."/>
            <person name="Ashton N.W."/>
            <person name="Axtell M.J."/>
            <person name="Barker E."/>
            <person name="Barker M.S."/>
            <person name="Bennetzen J.L."/>
            <person name="Bonawitz N.D."/>
            <person name="Chapple C."/>
            <person name="Cheng C."/>
            <person name="Correa L.G."/>
            <person name="Dacre M."/>
            <person name="DeBarry J."/>
            <person name="Dreyer I."/>
            <person name="Elias M."/>
            <person name="Engstrom E.M."/>
            <person name="Estelle M."/>
            <person name="Feng L."/>
            <person name="Finet C."/>
            <person name="Floyd S.K."/>
            <person name="Frommer W.B."/>
            <person name="Fujita T."/>
            <person name="Gramzow L."/>
            <person name="Gutensohn M."/>
            <person name="Harholt J."/>
            <person name="Hattori M."/>
            <person name="Heyl A."/>
            <person name="Hirai T."/>
            <person name="Hiwatashi Y."/>
            <person name="Ishikawa M."/>
            <person name="Iwata M."/>
            <person name="Karol K.G."/>
            <person name="Koehler B."/>
            <person name="Kolukisaoglu U."/>
            <person name="Kubo M."/>
            <person name="Kurata T."/>
            <person name="Lalonde S."/>
            <person name="Li K."/>
            <person name="Li Y."/>
            <person name="Litt A."/>
            <person name="Lyons E."/>
            <person name="Manning G."/>
            <person name="Maruyama T."/>
            <person name="Michael T.P."/>
            <person name="Mikami K."/>
            <person name="Miyazaki S."/>
            <person name="Morinaga S."/>
            <person name="Murata T."/>
            <person name="Mueller-Roeber B."/>
            <person name="Nelson D.R."/>
            <person name="Obara M."/>
            <person name="Oguri Y."/>
            <person name="Olmstead R.G."/>
            <person name="Onodera N."/>
            <person name="Petersen B.L."/>
            <person name="Pils B."/>
            <person name="Prigge M."/>
            <person name="Rensing S.A."/>
            <person name="Riano-Pachon D.M."/>
            <person name="Roberts A.W."/>
            <person name="Sato Y."/>
            <person name="Scheller H.V."/>
            <person name="Schulz B."/>
            <person name="Schulz C."/>
            <person name="Shakirov E.V."/>
            <person name="Shibagaki N."/>
            <person name="Shinohara N."/>
            <person name="Shippen D.E."/>
            <person name="Soerensen I."/>
            <person name="Sotooka R."/>
            <person name="Sugimoto N."/>
            <person name="Sugita M."/>
            <person name="Sumikawa N."/>
            <person name="Tanurdzic M."/>
            <person name="Theissen G."/>
            <person name="Ulvskov P."/>
            <person name="Wakazuki S."/>
            <person name="Weng J.K."/>
            <person name="Willats W.W."/>
            <person name="Wipf D."/>
            <person name="Wolf P.G."/>
            <person name="Yang L."/>
            <person name="Zimmer A.D."/>
            <person name="Zhu Q."/>
            <person name="Mitros T."/>
            <person name="Hellsten U."/>
            <person name="Loque D."/>
            <person name="Otillar R."/>
            <person name="Salamov A."/>
            <person name="Schmutz J."/>
            <person name="Shapiro H."/>
            <person name="Lindquist E."/>
            <person name="Lucas S."/>
            <person name="Rokhsar D."/>
            <person name="Grigoriev I.V."/>
        </authorList>
    </citation>
    <scope>NUCLEOTIDE SEQUENCE [LARGE SCALE GENOMIC DNA]</scope>
</reference>
<dbReference type="OMA" id="CTEENCR"/>
<dbReference type="PROSITE" id="PS00108">
    <property type="entry name" value="PROTEIN_KINASE_ST"/>
    <property type="match status" value="1"/>
</dbReference>
<dbReference type="PANTHER" id="PTHR47989">
    <property type="entry name" value="OS01G0750732 PROTEIN"/>
    <property type="match status" value="1"/>
</dbReference>
<dbReference type="GO" id="GO:0005524">
    <property type="term" value="F:ATP binding"/>
    <property type="evidence" value="ECO:0007669"/>
    <property type="project" value="UniProtKB-UniRule"/>
</dbReference>
<feature type="region of interest" description="Disordered" evidence="7">
    <location>
        <begin position="656"/>
        <end position="675"/>
    </location>
</feature>
<dbReference type="EMBL" id="GL377592">
    <property type="protein sequence ID" value="EFJ23539.1"/>
    <property type="molecule type" value="Genomic_DNA"/>
</dbReference>
<keyword evidence="4" id="KW-0418">Kinase</keyword>
<evidence type="ECO:0000256" key="2">
    <source>
        <dbReference type="ARBA" id="ARBA00022679"/>
    </source>
</evidence>
<evidence type="ECO:0000256" key="1">
    <source>
        <dbReference type="ARBA" id="ARBA00022527"/>
    </source>
</evidence>
<keyword evidence="1" id="KW-0723">Serine/threonine-protein kinase</keyword>
<dbReference type="Pfam" id="PF07714">
    <property type="entry name" value="PK_Tyr_Ser-Thr"/>
    <property type="match status" value="1"/>
</dbReference>
<feature type="domain" description="Protein kinase" evidence="10">
    <location>
        <begin position="274"/>
        <end position="550"/>
    </location>
</feature>
<dbReference type="Gene3D" id="3.30.200.20">
    <property type="entry name" value="Phosphorylase Kinase, domain 1"/>
    <property type="match status" value="1"/>
</dbReference>
<feature type="transmembrane region" description="Helical" evidence="8">
    <location>
        <begin position="188"/>
        <end position="211"/>
    </location>
</feature>
<dbReference type="PROSITE" id="PS00107">
    <property type="entry name" value="PROTEIN_KINASE_ATP"/>
    <property type="match status" value="1"/>
</dbReference>
<dbReference type="Gramene" id="EFJ23539">
    <property type="protein sequence ID" value="EFJ23539"/>
    <property type="gene ID" value="SELMODRAFT_103057"/>
</dbReference>
<feature type="signal peptide" evidence="9">
    <location>
        <begin position="1"/>
        <end position="21"/>
    </location>
</feature>
<evidence type="ECO:0000313" key="11">
    <source>
        <dbReference type="EMBL" id="EFJ23539.1"/>
    </source>
</evidence>
<evidence type="ECO:0000259" key="10">
    <source>
        <dbReference type="PROSITE" id="PS50011"/>
    </source>
</evidence>
<keyword evidence="8" id="KW-0472">Membrane</keyword>
<sequence length="675" mass="74027">MVFPSPPNAGIFFFLLRVCVSRSFYAGCDKVCSDPSVTTLPGTKCGCVIPMRVGLALEIPISSFLSLVSELAMEIAFGISMQQMQVQIAAANSFGEDFSLTETKVNLVPLGNAFRNQTAYHISQMFWGHRVPISEVYFVNYTVLYVIYPGLPLASQNVNRIPPSDGKFPDQPLGVDIFARRNRNLHPAFIAIITLSCVFLLILCLGVGWLITVRHRGRYKGQSELTEAALESCATKRSSNSRDSTSVSSSIVPYVSGSVRTFTLAEMTAATNNFNPSNVIGQGGFGRVYSGVLTDGTKIAVKVLIREDKQGDREFSAEVEMLSRLHHRNLVKLVGICTDDDMRSLVYELIPNGSVDSHLHGDDKKIAPLSWEARLKIALGAARGLAYLHEDSYPRVIHRDFKSSNILLEDDFTPKVSDFGLAKAASEELTGHISTRVMGTFGYVAPEYAMTGHLLVKSDVYSYGVVLLELLSGRKPVDMSRAQGQENLVTWARPLLTSLEGLDFLADPDLRSSVAPENLARVAAIASMCVRPEVSQRPFMGEVVQALKLVCSDMDVEEGETSGASNGVSSPEAKAKVTAASTSRQREWDFLSYRSSSDFDDQQQKSLRNHQQQQGQGGNFSASSALLRQVSASFGRHSAPEPLKFFNKSERFLTLPPGSASEHGVHHYRESTVWP</sequence>
<dbReference type="CDD" id="cd14066">
    <property type="entry name" value="STKc_IRAK"/>
    <property type="match status" value="1"/>
</dbReference>
<keyword evidence="8" id="KW-1133">Transmembrane helix</keyword>
<evidence type="ECO:0000256" key="7">
    <source>
        <dbReference type="SAM" id="MobiDB-lite"/>
    </source>
</evidence>
<accession>D8RWF6</accession>
<protein>
    <recommendedName>
        <fullName evidence="10">Protein kinase domain-containing protein</fullName>
    </recommendedName>
</protein>
<dbReference type="FunCoup" id="D8RWF6">
    <property type="interactions" value="839"/>
</dbReference>
<dbReference type="FunFam" id="3.30.200.20:FF:000039">
    <property type="entry name" value="receptor-like protein kinase FERONIA"/>
    <property type="match status" value="1"/>
</dbReference>
<dbReference type="InterPro" id="IPR000719">
    <property type="entry name" value="Prot_kinase_dom"/>
</dbReference>
<dbReference type="InterPro" id="IPR001245">
    <property type="entry name" value="Ser-Thr/Tyr_kinase_cat_dom"/>
</dbReference>
<dbReference type="Proteomes" id="UP000001514">
    <property type="component" value="Unassembled WGS sequence"/>
</dbReference>
<dbReference type="AlphaFoldDB" id="D8RWF6"/>
<dbReference type="HOGENOM" id="CLU_000288_24_1_1"/>
<feature type="chain" id="PRO_5003122189" description="Protein kinase domain-containing protein" evidence="9">
    <location>
        <begin position="22"/>
        <end position="675"/>
    </location>
</feature>
<dbReference type="PROSITE" id="PS50011">
    <property type="entry name" value="PROTEIN_KINASE_DOM"/>
    <property type="match status" value="1"/>
</dbReference>
<proteinExistence type="predicted"/>
<keyword evidence="5 6" id="KW-0067">ATP-binding</keyword>
<dbReference type="InterPro" id="IPR017441">
    <property type="entry name" value="Protein_kinase_ATP_BS"/>
</dbReference>
<dbReference type="InterPro" id="IPR008271">
    <property type="entry name" value="Ser/Thr_kinase_AS"/>
</dbReference>
<feature type="compositionally biased region" description="Basic and acidic residues" evidence="7">
    <location>
        <begin position="663"/>
        <end position="675"/>
    </location>
</feature>
<dbReference type="InterPro" id="IPR057597">
    <property type="entry name" value="ALE2_N"/>
</dbReference>
<name>D8RWF6_SELML</name>
<dbReference type="Pfam" id="PF23180">
    <property type="entry name" value="ALE2_N"/>
    <property type="match status" value="1"/>
</dbReference>
<evidence type="ECO:0000313" key="12">
    <source>
        <dbReference type="Proteomes" id="UP000001514"/>
    </source>
</evidence>
<dbReference type="KEGG" id="smo:SELMODRAFT_103057"/>
<evidence type="ECO:0000256" key="4">
    <source>
        <dbReference type="ARBA" id="ARBA00022777"/>
    </source>
</evidence>
<dbReference type="GO" id="GO:0004674">
    <property type="term" value="F:protein serine/threonine kinase activity"/>
    <property type="evidence" value="ECO:0007669"/>
    <property type="project" value="UniProtKB-KW"/>
</dbReference>
<keyword evidence="8" id="KW-0812">Transmembrane</keyword>
<evidence type="ECO:0000256" key="5">
    <source>
        <dbReference type="ARBA" id="ARBA00022840"/>
    </source>
</evidence>
<organism evidence="12">
    <name type="scientific">Selaginella moellendorffii</name>
    <name type="common">Spikemoss</name>
    <dbReference type="NCBI Taxonomy" id="88036"/>
    <lineage>
        <taxon>Eukaryota</taxon>
        <taxon>Viridiplantae</taxon>
        <taxon>Streptophyta</taxon>
        <taxon>Embryophyta</taxon>
        <taxon>Tracheophyta</taxon>
        <taxon>Lycopodiopsida</taxon>
        <taxon>Selaginellales</taxon>
        <taxon>Selaginellaceae</taxon>
        <taxon>Selaginella</taxon>
    </lineage>
</organism>
<dbReference type="FunFam" id="1.10.510.10:FF:000051">
    <property type="entry name" value="Receptor-like serine/threonine-protein kinase ALE2"/>
    <property type="match status" value="1"/>
</dbReference>
<dbReference type="Gene3D" id="1.10.510.10">
    <property type="entry name" value="Transferase(Phosphotransferase) domain 1"/>
    <property type="match status" value="1"/>
</dbReference>
<dbReference type="SUPFAM" id="SSF56112">
    <property type="entry name" value="Protein kinase-like (PK-like)"/>
    <property type="match status" value="1"/>
</dbReference>
<gene>
    <name evidence="11" type="ORF">SELMODRAFT_103057</name>
</gene>
<evidence type="ECO:0000256" key="6">
    <source>
        <dbReference type="PROSITE-ProRule" id="PRU10141"/>
    </source>
</evidence>
<keyword evidence="2" id="KW-0808">Transferase</keyword>
<dbReference type="InParanoid" id="D8RWF6"/>
<dbReference type="InterPro" id="IPR011009">
    <property type="entry name" value="Kinase-like_dom_sf"/>
</dbReference>
<dbReference type="eggNOG" id="KOG1187">
    <property type="taxonomic scope" value="Eukaryota"/>
</dbReference>
<dbReference type="PANTHER" id="PTHR47989:SF9">
    <property type="entry name" value="PROTEIN KINASE SUPERFAMILY PROTEIN"/>
    <property type="match status" value="1"/>
</dbReference>
<evidence type="ECO:0000256" key="9">
    <source>
        <dbReference type="SAM" id="SignalP"/>
    </source>
</evidence>
<feature type="binding site" evidence="6">
    <location>
        <position position="302"/>
    </location>
    <ligand>
        <name>ATP</name>
        <dbReference type="ChEBI" id="CHEBI:30616"/>
    </ligand>
</feature>
<keyword evidence="9" id="KW-0732">Signal</keyword>
<feature type="region of interest" description="Disordered" evidence="7">
    <location>
        <begin position="558"/>
        <end position="580"/>
    </location>
</feature>
<evidence type="ECO:0000256" key="3">
    <source>
        <dbReference type="ARBA" id="ARBA00022741"/>
    </source>
</evidence>
<evidence type="ECO:0000256" key="8">
    <source>
        <dbReference type="SAM" id="Phobius"/>
    </source>
</evidence>
<dbReference type="GO" id="GO:0004672">
    <property type="term" value="F:protein kinase activity"/>
    <property type="evidence" value="ECO:0000318"/>
    <property type="project" value="GO_Central"/>
</dbReference>
<feature type="region of interest" description="Disordered" evidence="7">
    <location>
        <begin position="601"/>
        <end position="620"/>
    </location>
</feature>
<keyword evidence="12" id="KW-1185">Reference proteome</keyword>